<dbReference type="CDD" id="cd02219">
    <property type="entry name" value="cupin_YjlB-like"/>
    <property type="match status" value="1"/>
</dbReference>
<dbReference type="AlphaFoldDB" id="A0A2U3E6D5"/>
<evidence type="ECO:0000259" key="2">
    <source>
        <dbReference type="Pfam" id="PF00190"/>
    </source>
</evidence>
<dbReference type="PANTHER" id="PTHR36448:SF3">
    <property type="entry name" value="CUPIN TYPE-2 DOMAIN-CONTAINING PROTEIN"/>
    <property type="match status" value="1"/>
</dbReference>
<dbReference type="SUPFAM" id="SSF51182">
    <property type="entry name" value="RmlC-like cupins"/>
    <property type="match status" value="1"/>
</dbReference>
<dbReference type="InterPro" id="IPR006045">
    <property type="entry name" value="Cupin_1"/>
</dbReference>
<feature type="domain" description="Cupin type-1" evidence="2">
    <location>
        <begin position="72"/>
        <end position="119"/>
    </location>
</feature>
<dbReference type="InterPro" id="IPR014710">
    <property type="entry name" value="RmlC-like_jellyroll"/>
</dbReference>
<accession>A0A2U3E6D5</accession>
<protein>
    <recommendedName>
        <fullName evidence="2">Cupin type-1 domain-containing protein</fullName>
    </recommendedName>
</protein>
<evidence type="ECO:0000313" key="4">
    <source>
        <dbReference type="Proteomes" id="UP000245956"/>
    </source>
</evidence>
<dbReference type="InterPro" id="IPR047121">
    <property type="entry name" value="YjiB-like"/>
</dbReference>
<dbReference type="InterPro" id="IPR011051">
    <property type="entry name" value="RmlC_Cupin_sf"/>
</dbReference>
<organism evidence="3 4">
    <name type="scientific">Purpureocillium lilacinum</name>
    <name type="common">Paecilomyces lilacinus</name>
    <dbReference type="NCBI Taxonomy" id="33203"/>
    <lineage>
        <taxon>Eukaryota</taxon>
        <taxon>Fungi</taxon>
        <taxon>Dikarya</taxon>
        <taxon>Ascomycota</taxon>
        <taxon>Pezizomycotina</taxon>
        <taxon>Sordariomycetes</taxon>
        <taxon>Hypocreomycetidae</taxon>
        <taxon>Hypocreales</taxon>
        <taxon>Ophiocordycipitaceae</taxon>
        <taxon>Purpureocillium</taxon>
    </lineage>
</organism>
<proteinExistence type="predicted"/>
<dbReference type="EMBL" id="LCWV01000010">
    <property type="protein sequence ID" value="PWI70070.1"/>
    <property type="molecule type" value="Genomic_DNA"/>
</dbReference>
<name>A0A2U3E6D5_PURLI</name>
<feature type="region of interest" description="Disordered" evidence="1">
    <location>
        <begin position="290"/>
        <end position="313"/>
    </location>
</feature>
<feature type="compositionally biased region" description="Polar residues" evidence="1">
    <location>
        <begin position="297"/>
        <end position="307"/>
    </location>
</feature>
<reference evidence="3 4" key="1">
    <citation type="journal article" date="2016" name="Front. Microbiol.">
        <title>Genome and transcriptome sequences reveal the specific parasitism of the nematophagous Purpureocillium lilacinum 36-1.</title>
        <authorList>
            <person name="Xie J."/>
            <person name="Li S."/>
            <person name="Mo C."/>
            <person name="Xiao X."/>
            <person name="Peng D."/>
            <person name="Wang G."/>
            <person name="Xiao Y."/>
        </authorList>
    </citation>
    <scope>NUCLEOTIDE SEQUENCE [LARGE SCALE GENOMIC DNA]</scope>
    <source>
        <strain evidence="3 4">36-1</strain>
    </source>
</reference>
<dbReference type="Proteomes" id="UP000245956">
    <property type="component" value="Unassembled WGS sequence"/>
</dbReference>
<dbReference type="Pfam" id="PF00190">
    <property type="entry name" value="Cupin_1"/>
    <property type="match status" value="1"/>
</dbReference>
<gene>
    <name evidence="3" type="ORF">PCL_00214</name>
</gene>
<sequence length="408" mass="45261">MAKPIPLSSLRVSRHYIPAWNMIPNTSIQNRPLLIYHSVFPSGTSPSEIETHLSRVGAVAPQWRFTMYDTTHFHSNTHEVLCVTHGRARLCFGGEDNPGRLEPVVEGGDVVVVPAGVGHRLLEDMGPQGFQMVGSYPVGAPAWDMCYGRGGEETRLEGIRKLGWFDRDPIYGDEGPVLDAETQQGGQVAVREDNAPLALPLLPSCVLQGSSAYARSSQKCRVTVVRATAVVAMQRDRTPSRRSYHFGEGSIRYNGGRKLASALRALDQPTTGWMHAERVEGEDGRRRLERLGASQPHRASSCRSCNQPRPRPGRSYPLARACALRRVYRVRVDEGTCNRRLKRYIPKVNREDKMHADGKLSKNWLYEMGIPCSRAFPGAYSAWKMATIAIGGILTCSRHVPEDTECAS</sequence>
<dbReference type="PANTHER" id="PTHR36448">
    <property type="entry name" value="BLR7373 PROTEIN"/>
    <property type="match status" value="1"/>
</dbReference>
<evidence type="ECO:0000313" key="3">
    <source>
        <dbReference type="EMBL" id="PWI70070.1"/>
    </source>
</evidence>
<comment type="caution">
    <text evidence="3">The sequence shown here is derived from an EMBL/GenBank/DDBJ whole genome shotgun (WGS) entry which is preliminary data.</text>
</comment>
<evidence type="ECO:0000256" key="1">
    <source>
        <dbReference type="SAM" id="MobiDB-lite"/>
    </source>
</evidence>
<dbReference type="Gene3D" id="2.60.120.10">
    <property type="entry name" value="Jelly Rolls"/>
    <property type="match status" value="1"/>
</dbReference>